<dbReference type="OrthoDB" id="10253869at2759"/>
<dbReference type="InterPro" id="IPR000873">
    <property type="entry name" value="AMP-dep_synth/lig_dom"/>
</dbReference>
<dbReference type="EMBL" id="CM007901">
    <property type="protein sequence ID" value="OTG05321.1"/>
    <property type="molecule type" value="Genomic_DNA"/>
</dbReference>
<dbReference type="EMBL" id="MNCJ02000327">
    <property type="protein sequence ID" value="KAF5778227.1"/>
    <property type="molecule type" value="Genomic_DNA"/>
</dbReference>
<evidence type="ECO:0000259" key="6">
    <source>
        <dbReference type="Pfam" id="PF13193"/>
    </source>
</evidence>
<name>A0A251T5Y1_HELAN</name>
<dbReference type="OMA" id="KLRGGVW"/>
<keyword evidence="4" id="KW-0587">Phenylpropanoid metabolism</keyword>
<dbReference type="Gene3D" id="3.30.300.30">
    <property type="match status" value="1"/>
</dbReference>
<dbReference type="UniPathway" id="UPA00372">
    <property type="reaction ID" value="UER00547"/>
</dbReference>
<dbReference type="InterPro" id="IPR025110">
    <property type="entry name" value="AMP-bd_C"/>
</dbReference>
<dbReference type="Pfam" id="PF13193">
    <property type="entry name" value="AMP-binding_C"/>
    <property type="match status" value="1"/>
</dbReference>
<dbReference type="InterPro" id="IPR020845">
    <property type="entry name" value="AMP-binding_CS"/>
</dbReference>
<evidence type="ECO:0000256" key="4">
    <source>
        <dbReference type="ARBA" id="ARBA00023051"/>
    </source>
</evidence>
<proteinExistence type="inferred from homology"/>
<dbReference type="STRING" id="4232.A0A251T5Y1"/>
<dbReference type="Gramene" id="mRNA:HanXRQr2_Chr12g0545071">
    <property type="protein sequence ID" value="mRNA:HanXRQr2_Chr12g0545071"/>
    <property type="gene ID" value="HanXRQr2_Chr12g0545071"/>
</dbReference>
<reference evidence="7 9" key="1">
    <citation type="journal article" date="2017" name="Nature">
        <title>The sunflower genome provides insights into oil metabolism, flowering and Asterid evolution.</title>
        <authorList>
            <person name="Badouin H."/>
            <person name="Gouzy J."/>
            <person name="Grassa C.J."/>
            <person name="Murat F."/>
            <person name="Staton S.E."/>
            <person name="Cottret L."/>
            <person name="Lelandais-Briere C."/>
            <person name="Owens G.L."/>
            <person name="Carrere S."/>
            <person name="Mayjonade B."/>
            <person name="Legrand L."/>
            <person name="Gill N."/>
            <person name="Kane N.C."/>
            <person name="Bowers J.E."/>
            <person name="Hubner S."/>
            <person name="Bellec A."/>
            <person name="Berard A."/>
            <person name="Berges H."/>
            <person name="Blanchet N."/>
            <person name="Boniface M.C."/>
            <person name="Brunel D."/>
            <person name="Catrice O."/>
            <person name="Chaidir N."/>
            <person name="Claudel C."/>
            <person name="Donnadieu C."/>
            <person name="Faraut T."/>
            <person name="Fievet G."/>
            <person name="Helmstetter N."/>
            <person name="King M."/>
            <person name="Knapp S.J."/>
            <person name="Lai Z."/>
            <person name="Le Paslier M.C."/>
            <person name="Lippi Y."/>
            <person name="Lorenzon L."/>
            <person name="Mandel J.R."/>
            <person name="Marage G."/>
            <person name="Marchand G."/>
            <person name="Marquand E."/>
            <person name="Bret-Mestries E."/>
            <person name="Morien E."/>
            <person name="Nambeesan S."/>
            <person name="Nguyen T."/>
            <person name="Pegot-Espagnet P."/>
            <person name="Pouilly N."/>
            <person name="Raftis F."/>
            <person name="Sallet E."/>
            <person name="Schiex T."/>
            <person name="Thomas J."/>
            <person name="Vandecasteele C."/>
            <person name="Vares D."/>
            <person name="Vear F."/>
            <person name="Vautrin S."/>
            <person name="Crespi M."/>
            <person name="Mangin B."/>
            <person name="Burke J.M."/>
            <person name="Salse J."/>
            <person name="Munos S."/>
            <person name="Vincourt P."/>
            <person name="Rieseberg L.H."/>
            <person name="Langlade N.B."/>
        </authorList>
    </citation>
    <scope>NUCLEOTIDE SEQUENCE [LARGE SCALE GENOMIC DNA]</scope>
    <source>
        <strain evidence="9">cv. SF193</strain>
        <tissue evidence="7">Leaves</tissue>
    </source>
</reference>
<dbReference type="CDD" id="cd05904">
    <property type="entry name" value="4CL"/>
    <property type="match status" value="1"/>
</dbReference>
<dbReference type="Gene3D" id="3.40.50.12780">
    <property type="entry name" value="N-terminal domain of ligase-like"/>
    <property type="match status" value="1"/>
</dbReference>
<evidence type="ECO:0000313" key="9">
    <source>
        <dbReference type="Proteomes" id="UP000215914"/>
    </source>
</evidence>
<evidence type="ECO:0000313" key="7">
    <source>
        <dbReference type="EMBL" id="KAF5778227.1"/>
    </source>
</evidence>
<dbReference type="AlphaFoldDB" id="A0A251T5Y1"/>
<feature type="domain" description="AMP-binding enzyme C-terminal" evidence="6">
    <location>
        <begin position="461"/>
        <end position="536"/>
    </location>
</feature>
<dbReference type="FunFam" id="3.30.300.30:FF:000007">
    <property type="entry name" value="4-coumarate--CoA ligase 2"/>
    <property type="match status" value="1"/>
</dbReference>
<evidence type="ECO:0000256" key="1">
    <source>
        <dbReference type="ARBA" id="ARBA00004930"/>
    </source>
</evidence>
<dbReference type="InterPro" id="IPR045851">
    <property type="entry name" value="AMP-bd_C_sf"/>
</dbReference>
<organism evidence="8 9">
    <name type="scientific">Helianthus annuus</name>
    <name type="common">Common sunflower</name>
    <dbReference type="NCBI Taxonomy" id="4232"/>
    <lineage>
        <taxon>Eukaryota</taxon>
        <taxon>Viridiplantae</taxon>
        <taxon>Streptophyta</taxon>
        <taxon>Embryophyta</taxon>
        <taxon>Tracheophyta</taxon>
        <taxon>Spermatophyta</taxon>
        <taxon>Magnoliopsida</taxon>
        <taxon>eudicotyledons</taxon>
        <taxon>Gunneridae</taxon>
        <taxon>Pentapetalae</taxon>
        <taxon>asterids</taxon>
        <taxon>campanulids</taxon>
        <taxon>Asterales</taxon>
        <taxon>Asteraceae</taxon>
        <taxon>Asteroideae</taxon>
        <taxon>Heliantheae alliance</taxon>
        <taxon>Heliantheae</taxon>
        <taxon>Helianthus</taxon>
    </lineage>
</organism>
<evidence type="ECO:0000259" key="5">
    <source>
        <dbReference type="Pfam" id="PF00501"/>
    </source>
</evidence>
<dbReference type="PANTHER" id="PTHR24096">
    <property type="entry name" value="LONG-CHAIN-FATTY-ACID--COA LIGASE"/>
    <property type="match status" value="1"/>
</dbReference>
<protein>
    <submittedName>
        <fullName evidence="7">AMP-dependent synthetase/ligase, AMP-binding enzyme domain-containing protein</fullName>
    </submittedName>
    <submittedName>
        <fullName evidence="8">Putative AMP-dependent synthetase/ligase, AMP-binding enzyme C-terminal domain protein</fullName>
    </submittedName>
</protein>
<keyword evidence="3 8" id="KW-0436">Ligase</keyword>
<dbReference type="Proteomes" id="UP000215914">
    <property type="component" value="Chromosome 12"/>
</dbReference>
<dbReference type="SUPFAM" id="SSF56801">
    <property type="entry name" value="Acetyl-CoA synthetase-like"/>
    <property type="match status" value="1"/>
</dbReference>
<feature type="domain" description="AMP-dependent synthetase/ligase" evidence="5">
    <location>
        <begin position="61"/>
        <end position="409"/>
    </location>
</feature>
<dbReference type="InParanoid" id="A0A251T5Y1"/>
<dbReference type="InterPro" id="IPR042099">
    <property type="entry name" value="ANL_N_sf"/>
</dbReference>
<accession>A0A251T5Y1</accession>
<dbReference type="GO" id="GO:0009698">
    <property type="term" value="P:phenylpropanoid metabolic process"/>
    <property type="evidence" value="ECO:0007669"/>
    <property type="project" value="UniProtKB-KW"/>
</dbReference>
<evidence type="ECO:0000256" key="2">
    <source>
        <dbReference type="ARBA" id="ARBA00006432"/>
    </source>
</evidence>
<comment type="pathway">
    <text evidence="1">Phytoalexin biosynthesis; 3,4',5-trihydroxystilbene biosynthesis; 3,4',5-trihydroxystilbene from trans-4-coumarate: step 1/2.</text>
</comment>
<sequence length="554" mass="60096">MTISTSHSNKSSSVNPHNGFCYKTLIFHSLRPPPSLPPPSSPLSVTDFIFSLLQTTTASLIDATTRRTIPYSDVPSIVRNLAVSLRQAPLSLSPGDSAFVISYNGSHIPILCLSLFSVGVVVSPANPASSVLEISNMIRLCKPAVVFATAEVVEKVIEAGFKKRIVVIESDEFESMMRVVESNGGDGIKVRVSQSDTAAILYSSGTTGKIKGVKLTHRNLISSFAGAIAGRQPRSSPAVYLCPVPYFHVYGFSLCIRTVACGDSLVSIGRFDLRSMLRCIGEFKVTHLPLAPPVVVALVDGSNEGLVNGSDWRSVESVFSGGAPLTVSVIDKFKRRFPNVALVQAYGLTETTGGVSRIAGPYESTIVGTVGRLIANCEAKIVDPDTGAALPPMNRGELWVRGPFIMKGYVDDKEVLDTMVDSDGWLRTGDLCYFDNEGFLFIVDRLKELIKYKGYQVPPAELEHILQSHPDIIEAAVIPYPDEAAGQVPMGFVVRRKGSTIDETQVKDYVSKQVAPYKKLRRVCFIDSIPKNAPGKILRKELIKMALLGITSRL</sequence>
<reference evidence="7" key="3">
    <citation type="submission" date="2020-06" db="EMBL/GenBank/DDBJ databases">
        <title>Helianthus annuus Genome sequencing and assembly Release 2.</title>
        <authorList>
            <person name="Gouzy J."/>
            <person name="Langlade N."/>
            <person name="Munos S."/>
        </authorList>
    </citation>
    <scope>NUCLEOTIDE SEQUENCE</scope>
    <source>
        <tissue evidence="7">Leaves</tissue>
    </source>
</reference>
<dbReference type="PANTHER" id="PTHR24096:SF362">
    <property type="entry name" value="4-COUMARATE--COA LIGASE-LIKE 9"/>
    <property type="match status" value="1"/>
</dbReference>
<evidence type="ECO:0000313" key="8">
    <source>
        <dbReference type="EMBL" id="OTG05321.1"/>
    </source>
</evidence>
<dbReference type="PROSITE" id="PS00455">
    <property type="entry name" value="AMP_BINDING"/>
    <property type="match status" value="1"/>
</dbReference>
<reference evidence="8" key="2">
    <citation type="submission" date="2017-02" db="EMBL/GenBank/DDBJ databases">
        <title>Sunflower complete genome.</title>
        <authorList>
            <person name="Langlade N."/>
            <person name="Munos S."/>
        </authorList>
    </citation>
    <scope>NUCLEOTIDE SEQUENCE [LARGE SCALE GENOMIC DNA]</scope>
    <source>
        <tissue evidence="8">Leaves</tissue>
    </source>
</reference>
<dbReference type="GO" id="GO:0016405">
    <property type="term" value="F:CoA-ligase activity"/>
    <property type="evidence" value="ECO:0000318"/>
    <property type="project" value="GO_Central"/>
</dbReference>
<keyword evidence="9" id="KW-1185">Reference proteome</keyword>
<evidence type="ECO:0000256" key="3">
    <source>
        <dbReference type="ARBA" id="ARBA00022598"/>
    </source>
</evidence>
<comment type="similarity">
    <text evidence="2">Belongs to the ATP-dependent AMP-binding enzyme family.</text>
</comment>
<gene>
    <name evidence="8" type="ORF">HannXRQ_Chr12g0372291</name>
    <name evidence="7" type="ORF">HanXRQr2_Chr12g0545071</name>
</gene>
<dbReference type="Pfam" id="PF00501">
    <property type="entry name" value="AMP-binding"/>
    <property type="match status" value="1"/>
</dbReference>